<name>F0SI72_RUBBR</name>
<gene>
    <name evidence="2" type="ordered locus">Plabr_4200</name>
</gene>
<protein>
    <submittedName>
        <fullName evidence="2">Uncharacterized protein</fullName>
    </submittedName>
</protein>
<proteinExistence type="predicted"/>
<reference evidence="3" key="1">
    <citation type="submission" date="2011-02" db="EMBL/GenBank/DDBJ databases">
        <title>The complete genome of Planctomyces brasiliensis DSM 5305.</title>
        <authorList>
            <person name="Lucas S."/>
            <person name="Copeland A."/>
            <person name="Lapidus A."/>
            <person name="Bruce D."/>
            <person name="Goodwin L."/>
            <person name="Pitluck S."/>
            <person name="Kyrpides N."/>
            <person name="Mavromatis K."/>
            <person name="Pagani I."/>
            <person name="Ivanova N."/>
            <person name="Ovchinnikova G."/>
            <person name="Lu M."/>
            <person name="Detter J.C."/>
            <person name="Han C."/>
            <person name="Land M."/>
            <person name="Hauser L."/>
            <person name="Markowitz V."/>
            <person name="Cheng J.-F."/>
            <person name="Hugenholtz P."/>
            <person name="Woyke T."/>
            <person name="Wu D."/>
            <person name="Tindall B."/>
            <person name="Pomrenke H.G."/>
            <person name="Brambilla E."/>
            <person name="Klenk H.-P."/>
            <person name="Eisen J.A."/>
        </authorList>
    </citation>
    <scope>NUCLEOTIDE SEQUENCE [LARGE SCALE GENOMIC DNA]</scope>
    <source>
        <strain evidence="3">ATCC 49424 / DSM 5305 / JCM 21570 / IAM 15109 / NBRC 103401 / IFAM 1448</strain>
    </source>
</reference>
<feature type="region of interest" description="Disordered" evidence="1">
    <location>
        <begin position="316"/>
        <end position="360"/>
    </location>
</feature>
<dbReference type="Proteomes" id="UP000006860">
    <property type="component" value="Chromosome"/>
</dbReference>
<evidence type="ECO:0000256" key="1">
    <source>
        <dbReference type="SAM" id="MobiDB-lite"/>
    </source>
</evidence>
<organism evidence="2 3">
    <name type="scientific">Rubinisphaera brasiliensis (strain ATCC 49424 / DSM 5305 / JCM 21570 / IAM 15109 / NBRC 103401 / IFAM 1448)</name>
    <name type="common">Planctomyces brasiliensis</name>
    <dbReference type="NCBI Taxonomy" id="756272"/>
    <lineage>
        <taxon>Bacteria</taxon>
        <taxon>Pseudomonadati</taxon>
        <taxon>Planctomycetota</taxon>
        <taxon>Planctomycetia</taxon>
        <taxon>Planctomycetales</taxon>
        <taxon>Planctomycetaceae</taxon>
        <taxon>Rubinisphaera</taxon>
    </lineage>
</organism>
<sequence length="389" mass="38730">MHHPSLTEMITRSLFIPLLLLGLGSSGESIAQTPDDSVKEASANTSSSSISSERTIPIKVVIGNADLPFEKLPGAEGYLSLVRNGKVTGTYSMGPGGVVQVPTPVSGVYALAARSLSGVATTGFAFFSDEDGAEGDWQGTISLIPIEDYPAAEALVMRSMSETSERPPAGQPIAYDNSSTLPLSEGVLTVDANGVFRARLVALTDKRGIAMTSPGLSVHVLKEGRIAAYAQANDEGVFETRNLKPGRYSLVVTGYRRMMMMSVLLQKPALRIAPVKGTVSTIQNLFLGMAPVQAGPPASVPNASVVGENNSSAAAGQIGVGQGGPGGPGLGLGGGTGGGPGGGGTGGTGGGGGAPGSDSGILGAALGAGLGAAAGALAGSSDEDQPASP</sequence>
<dbReference type="EMBL" id="CP002546">
    <property type="protein sequence ID" value="ADY61774.1"/>
    <property type="molecule type" value="Genomic_DNA"/>
</dbReference>
<evidence type="ECO:0000313" key="2">
    <source>
        <dbReference type="EMBL" id="ADY61774.1"/>
    </source>
</evidence>
<dbReference type="RefSeq" id="WP_013630479.1">
    <property type="nucleotide sequence ID" value="NC_015174.1"/>
</dbReference>
<dbReference type="KEGG" id="pbs:Plabr_4200"/>
<dbReference type="AlphaFoldDB" id="F0SI72"/>
<feature type="compositionally biased region" description="Gly residues" evidence="1">
    <location>
        <begin position="318"/>
        <end position="355"/>
    </location>
</feature>
<accession>F0SI72</accession>
<evidence type="ECO:0000313" key="3">
    <source>
        <dbReference type="Proteomes" id="UP000006860"/>
    </source>
</evidence>
<dbReference type="HOGENOM" id="CLU_709569_0_0_0"/>
<keyword evidence="3" id="KW-1185">Reference proteome</keyword>